<proteinExistence type="predicted"/>
<comment type="caution">
    <text evidence="1">The sequence shown here is derived from an EMBL/GenBank/DDBJ whole genome shotgun (WGS) entry which is preliminary data.</text>
</comment>
<accession>A0A1Y1RP31</accession>
<gene>
    <name evidence="1" type="ORF">A7979_11625</name>
</gene>
<keyword evidence="2" id="KW-1185">Reference proteome</keyword>
<reference evidence="1 2" key="1">
    <citation type="submission" date="2016-05" db="EMBL/GenBank/DDBJ databases">
        <title>Draft genome sequence of a porcine commensal Rothia nasimurium.</title>
        <authorList>
            <person name="Gaiser R.A."/>
            <person name="Van Baarlen P."/>
            <person name="Wells J.M."/>
        </authorList>
    </citation>
    <scope>NUCLEOTIDE SEQUENCE [LARGE SCALE GENOMIC DNA]</scope>
    <source>
        <strain evidence="1 2">PT-32</strain>
    </source>
</reference>
<dbReference type="Proteomes" id="UP000192359">
    <property type="component" value="Unassembled WGS sequence"/>
</dbReference>
<evidence type="ECO:0000313" key="2">
    <source>
        <dbReference type="Proteomes" id="UP000192359"/>
    </source>
</evidence>
<protein>
    <submittedName>
        <fullName evidence="1">Transposase</fullName>
    </submittedName>
</protein>
<evidence type="ECO:0000313" key="1">
    <source>
        <dbReference type="EMBL" id="ORC16986.1"/>
    </source>
</evidence>
<sequence length="28" mass="3135">MLAKNLTMNAAYQAVTPKLGLSWRTARQ</sequence>
<dbReference type="EMBL" id="LXWF01000038">
    <property type="protein sequence ID" value="ORC16986.1"/>
    <property type="molecule type" value="Genomic_DNA"/>
</dbReference>
<dbReference type="AlphaFoldDB" id="A0A1Y1RP31"/>
<organism evidence="1 2">
    <name type="scientific">Rothia nasimurium</name>
    <dbReference type="NCBI Taxonomy" id="85336"/>
    <lineage>
        <taxon>Bacteria</taxon>
        <taxon>Bacillati</taxon>
        <taxon>Actinomycetota</taxon>
        <taxon>Actinomycetes</taxon>
        <taxon>Micrococcales</taxon>
        <taxon>Micrococcaceae</taxon>
        <taxon>Rothia</taxon>
    </lineage>
</organism>
<name>A0A1Y1RP31_9MICC</name>